<evidence type="ECO:0000256" key="1">
    <source>
        <dbReference type="SAM" id="MobiDB-lite"/>
    </source>
</evidence>
<reference evidence="2" key="1">
    <citation type="submission" date="2020-05" db="EMBL/GenBank/DDBJ databases">
        <title>WGS assembly of Panicum virgatum.</title>
        <authorList>
            <person name="Lovell J.T."/>
            <person name="Jenkins J."/>
            <person name="Shu S."/>
            <person name="Juenger T.E."/>
            <person name="Schmutz J."/>
        </authorList>
    </citation>
    <scope>NUCLEOTIDE SEQUENCE</scope>
    <source>
        <strain evidence="2">AP13</strain>
    </source>
</reference>
<feature type="region of interest" description="Disordered" evidence="1">
    <location>
        <begin position="72"/>
        <end position="125"/>
    </location>
</feature>
<evidence type="ECO:0000313" key="2">
    <source>
        <dbReference type="EMBL" id="KAG2549548.1"/>
    </source>
</evidence>
<comment type="caution">
    <text evidence="2">The sequence shown here is derived from an EMBL/GenBank/DDBJ whole genome shotgun (WGS) entry which is preliminary data.</text>
</comment>
<feature type="compositionally biased region" description="Polar residues" evidence="1">
    <location>
        <begin position="73"/>
        <end position="84"/>
    </location>
</feature>
<feature type="compositionally biased region" description="Pro residues" evidence="1">
    <location>
        <begin position="20"/>
        <end position="34"/>
    </location>
</feature>
<dbReference type="AlphaFoldDB" id="A0A8T0NKY0"/>
<dbReference type="EMBL" id="CM029053">
    <property type="protein sequence ID" value="KAG2549548.1"/>
    <property type="molecule type" value="Genomic_DNA"/>
</dbReference>
<sequence length="190" mass="20584">MMMSQSPLLPHRAQPDRNPRPLPKPCRFSPPNPLAEPLAAAAAAQGLLHARRCLPRPLPEARAATLMVVRDGNATSTGPSSKLAQQPPGGRPSHRPPRALGRLRRCRPQRRPEAGPLRHRATTTARDQAALMPPPHGAAMLLSALTFLRHCSISFFLGAASPYSYHSQLCIGSGMRQICQELDLGGNLRL</sequence>
<organism evidence="2 3">
    <name type="scientific">Panicum virgatum</name>
    <name type="common">Blackwell switchgrass</name>
    <dbReference type="NCBI Taxonomy" id="38727"/>
    <lineage>
        <taxon>Eukaryota</taxon>
        <taxon>Viridiplantae</taxon>
        <taxon>Streptophyta</taxon>
        <taxon>Embryophyta</taxon>
        <taxon>Tracheophyta</taxon>
        <taxon>Spermatophyta</taxon>
        <taxon>Magnoliopsida</taxon>
        <taxon>Liliopsida</taxon>
        <taxon>Poales</taxon>
        <taxon>Poaceae</taxon>
        <taxon>PACMAD clade</taxon>
        <taxon>Panicoideae</taxon>
        <taxon>Panicodae</taxon>
        <taxon>Paniceae</taxon>
        <taxon>Panicinae</taxon>
        <taxon>Panicum</taxon>
        <taxon>Panicum sect. Hiantes</taxon>
    </lineage>
</organism>
<gene>
    <name evidence="2" type="ORF">PVAP13_9KG356200</name>
</gene>
<dbReference type="Proteomes" id="UP000823388">
    <property type="component" value="Chromosome 9K"/>
</dbReference>
<accession>A0A8T0NKY0</accession>
<name>A0A8T0NKY0_PANVG</name>
<proteinExistence type="predicted"/>
<keyword evidence="3" id="KW-1185">Reference proteome</keyword>
<feature type="compositionally biased region" description="Basic residues" evidence="1">
    <location>
        <begin position="92"/>
        <end position="109"/>
    </location>
</feature>
<feature type="region of interest" description="Disordered" evidence="1">
    <location>
        <begin position="1"/>
        <end position="34"/>
    </location>
</feature>
<evidence type="ECO:0000313" key="3">
    <source>
        <dbReference type="Proteomes" id="UP000823388"/>
    </source>
</evidence>
<protein>
    <submittedName>
        <fullName evidence="2">Uncharacterized protein</fullName>
    </submittedName>
</protein>